<organism evidence="2 3">
    <name type="scientific">Megaselia scalaris</name>
    <name type="common">Humpbacked fly</name>
    <name type="synonym">Phora scalaris</name>
    <dbReference type="NCBI Taxonomy" id="36166"/>
    <lineage>
        <taxon>Eukaryota</taxon>
        <taxon>Metazoa</taxon>
        <taxon>Ecdysozoa</taxon>
        <taxon>Arthropoda</taxon>
        <taxon>Hexapoda</taxon>
        <taxon>Insecta</taxon>
        <taxon>Pterygota</taxon>
        <taxon>Neoptera</taxon>
        <taxon>Endopterygota</taxon>
        <taxon>Diptera</taxon>
        <taxon>Brachycera</taxon>
        <taxon>Muscomorpha</taxon>
        <taxon>Platypezoidea</taxon>
        <taxon>Phoridae</taxon>
        <taxon>Megaseliini</taxon>
        <taxon>Megaselia</taxon>
    </lineage>
</organism>
<dbReference type="EMBL" id="CAQQ02134884">
    <property type="status" value="NOT_ANNOTATED_CDS"/>
    <property type="molecule type" value="Genomic_DNA"/>
</dbReference>
<sequence>MGMSLATTAAKHACSKNIHKSTNPIGNRRPGRPKQKRLKLVKANVNAIFFLNTMLLRIKTCLCRELYISISEISRKALSYSERRPLSIHEEGRVFRTDLKITNFY</sequence>
<feature type="region of interest" description="Disordered" evidence="1">
    <location>
        <begin position="1"/>
        <end position="34"/>
    </location>
</feature>
<dbReference type="Proteomes" id="UP000015102">
    <property type="component" value="Unassembled WGS sequence"/>
</dbReference>
<dbReference type="AlphaFoldDB" id="T1GB88"/>
<evidence type="ECO:0000313" key="2">
    <source>
        <dbReference type="EnsemblMetazoa" id="MESCA000511-PA"/>
    </source>
</evidence>
<proteinExistence type="predicted"/>
<accession>T1GB88</accession>
<reference evidence="2" key="2">
    <citation type="submission" date="2015-06" db="UniProtKB">
        <authorList>
            <consortium name="EnsemblMetazoa"/>
        </authorList>
    </citation>
    <scope>IDENTIFICATION</scope>
</reference>
<name>T1GB88_MEGSC</name>
<dbReference type="HOGENOM" id="CLU_2239684_0_0_1"/>
<reference evidence="3" key="1">
    <citation type="submission" date="2013-02" db="EMBL/GenBank/DDBJ databases">
        <authorList>
            <person name="Hughes D."/>
        </authorList>
    </citation>
    <scope>NUCLEOTIDE SEQUENCE</scope>
    <source>
        <strain>Durham</strain>
        <strain evidence="3">NC isolate 2 -- Noor lab</strain>
    </source>
</reference>
<protein>
    <submittedName>
        <fullName evidence="2">Uncharacterized protein</fullName>
    </submittedName>
</protein>
<keyword evidence="3" id="KW-1185">Reference proteome</keyword>
<evidence type="ECO:0000256" key="1">
    <source>
        <dbReference type="SAM" id="MobiDB-lite"/>
    </source>
</evidence>
<evidence type="ECO:0000313" key="3">
    <source>
        <dbReference type="Proteomes" id="UP000015102"/>
    </source>
</evidence>
<dbReference type="EMBL" id="CAQQ02134883">
    <property type="status" value="NOT_ANNOTATED_CDS"/>
    <property type="molecule type" value="Genomic_DNA"/>
</dbReference>
<dbReference type="EnsemblMetazoa" id="MESCA000511-RA">
    <property type="protein sequence ID" value="MESCA000511-PA"/>
    <property type="gene ID" value="MESCA000511"/>
</dbReference>